<organism evidence="9 10">
    <name type="scientific">Ornatilinea apprima</name>
    <dbReference type="NCBI Taxonomy" id="1134406"/>
    <lineage>
        <taxon>Bacteria</taxon>
        <taxon>Bacillati</taxon>
        <taxon>Chloroflexota</taxon>
        <taxon>Anaerolineae</taxon>
        <taxon>Anaerolineales</taxon>
        <taxon>Anaerolineaceae</taxon>
        <taxon>Ornatilinea</taxon>
    </lineage>
</organism>
<dbReference type="Pfam" id="PF03453">
    <property type="entry name" value="MoeA_N"/>
    <property type="match status" value="1"/>
</dbReference>
<dbReference type="NCBIfam" id="TIGR00177">
    <property type="entry name" value="molyb_syn"/>
    <property type="match status" value="1"/>
</dbReference>
<dbReference type="RefSeq" id="WP_075061125.1">
    <property type="nucleotide sequence ID" value="NZ_LGCL01000003.1"/>
</dbReference>
<dbReference type="UniPathway" id="UPA00344"/>
<dbReference type="SUPFAM" id="SSF63882">
    <property type="entry name" value="MoeA N-terminal region -like"/>
    <property type="match status" value="1"/>
</dbReference>
<keyword evidence="7" id="KW-0479">Metal-binding</keyword>
<dbReference type="Proteomes" id="UP000050417">
    <property type="component" value="Unassembled WGS sequence"/>
</dbReference>
<keyword evidence="10" id="KW-1185">Reference proteome</keyword>
<dbReference type="InterPro" id="IPR008284">
    <property type="entry name" value="MoCF_biosynth_CS"/>
</dbReference>
<dbReference type="NCBIfam" id="NF045515">
    <property type="entry name" value="Glp_gephyrin"/>
    <property type="match status" value="1"/>
</dbReference>
<evidence type="ECO:0000256" key="2">
    <source>
        <dbReference type="ARBA" id="ARBA00005046"/>
    </source>
</evidence>
<dbReference type="SMART" id="SM00852">
    <property type="entry name" value="MoCF_biosynth"/>
    <property type="match status" value="1"/>
</dbReference>
<comment type="similarity">
    <text evidence="3 7">Belongs to the MoeA family.</text>
</comment>
<evidence type="ECO:0000313" key="9">
    <source>
        <dbReference type="EMBL" id="KPL80825.1"/>
    </source>
</evidence>
<evidence type="ECO:0000313" key="10">
    <source>
        <dbReference type="Proteomes" id="UP000050417"/>
    </source>
</evidence>
<dbReference type="Gene3D" id="3.90.105.10">
    <property type="entry name" value="Molybdopterin biosynthesis moea protein, domain 2"/>
    <property type="match status" value="1"/>
</dbReference>
<reference evidence="9 10" key="1">
    <citation type="submission" date="2015-07" db="EMBL/GenBank/DDBJ databases">
        <title>Genome sequence of Ornatilinea apprima DSM 23815.</title>
        <authorList>
            <person name="Hemp J."/>
            <person name="Ward L.M."/>
            <person name="Pace L.A."/>
            <person name="Fischer W.W."/>
        </authorList>
    </citation>
    <scope>NUCLEOTIDE SEQUENCE [LARGE SCALE GENOMIC DNA]</scope>
    <source>
        <strain evidence="9 10">P3M-1</strain>
    </source>
</reference>
<dbReference type="InterPro" id="IPR001453">
    <property type="entry name" value="MoaB/Mog_dom"/>
</dbReference>
<dbReference type="CDD" id="cd00887">
    <property type="entry name" value="MoeA"/>
    <property type="match status" value="1"/>
</dbReference>
<comment type="pathway">
    <text evidence="2 7">Cofactor biosynthesis; molybdopterin biosynthesis.</text>
</comment>
<gene>
    <name evidence="9" type="ORF">ADN00_01125</name>
</gene>
<evidence type="ECO:0000256" key="5">
    <source>
        <dbReference type="ARBA" id="ARBA00023150"/>
    </source>
</evidence>
<keyword evidence="7" id="KW-0460">Magnesium</keyword>
<dbReference type="Gene3D" id="3.40.980.10">
    <property type="entry name" value="MoaB/Mog-like domain"/>
    <property type="match status" value="1"/>
</dbReference>
<dbReference type="AlphaFoldDB" id="A0A0P6YF83"/>
<comment type="catalytic activity">
    <reaction evidence="6">
        <text>adenylyl-molybdopterin + molybdate = Mo-molybdopterin + AMP + H(+)</text>
        <dbReference type="Rhea" id="RHEA:35047"/>
        <dbReference type="ChEBI" id="CHEBI:15378"/>
        <dbReference type="ChEBI" id="CHEBI:36264"/>
        <dbReference type="ChEBI" id="CHEBI:62727"/>
        <dbReference type="ChEBI" id="CHEBI:71302"/>
        <dbReference type="ChEBI" id="CHEBI:456215"/>
        <dbReference type="EC" id="2.10.1.1"/>
    </reaction>
</comment>
<dbReference type="PANTHER" id="PTHR10192:SF5">
    <property type="entry name" value="GEPHYRIN"/>
    <property type="match status" value="1"/>
</dbReference>
<dbReference type="PROSITE" id="PS01079">
    <property type="entry name" value="MOCF_BIOSYNTHESIS_2"/>
    <property type="match status" value="1"/>
</dbReference>
<protein>
    <recommendedName>
        <fullName evidence="7">Molybdopterin molybdenumtransferase</fullName>
        <ecNumber evidence="7">2.10.1.1</ecNumber>
    </recommendedName>
</protein>
<keyword evidence="7" id="KW-0808">Transferase</keyword>
<dbReference type="PANTHER" id="PTHR10192">
    <property type="entry name" value="MOLYBDOPTERIN BIOSYNTHESIS PROTEIN"/>
    <property type="match status" value="1"/>
</dbReference>
<dbReference type="InterPro" id="IPR036425">
    <property type="entry name" value="MoaB/Mog-like_dom_sf"/>
</dbReference>
<evidence type="ECO:0000256" key="1">
    <source>
        <dbReference type="ARBA" id="ARBA00002901"/>
    </source>
</evidence>
<name>A0A0P6YF83_9CHLR</name>
<dbReference type="STRING" id="1134406.ADN00_01125"/>
<evidence type="ECO:0000256" key="3">
    <source>
        <dbReference type="ARBA" id="ARBA00010763"/>
    </source>
</evidence>
<dbReference type="GO" id="GO:0061599">
    <property type="term" value="F:molybdopterin molybdotransferase activity"/>
    <property type="evidence" value="ECO:0007669"/>
    <property type="project" value="UniProtKB-UniRule"/>
</dbReference>
<dbReference type="Gene3D" id="2.40.340.10">
    <property type="entry name" value="MoeA, C-terminal, domain IV"/>
    <property type="match status" value="1"/>
</dbReference>
<evidence type="ECO:0000256" key="7">
    <source>
        <dbReference type="RuleBase" id="RU365090"/>
    </source>
</evidence>
<comment type="function">
    <text evidence="1 7">Catalyzes the insertion of molybdate into adenylated molybdopterin with the concomitant release of AMP.</text>
</comment>
<comment type="caution">
    <text evidence="9">The sequence shown here is derived from an EMBL/GenBank/DDBJ whole genome shotgun (WGS) entry which is preliminary data.</text>
</comment>
<dbReference type="InterPro" id="IPR036135">
    <property type="entry name" value="MoeA_linker/N_sf"/>
</dbReference>
<evidence type="ECO:0000259" key="8">
    <source>
        <dbReference type="SMART" id="SM00852"/>
    </source>
</evidence>
<dbReference type="InterPro" id="IPR005110">
    <property type="entry name" value="MoeA_linker/N"/>
</dbReference>
<dbReference type="PATRIC" id="fig|1134406.4.peg.1970"/>
<sequence>MPEFLKLTAPDEALKRFMSHLPAAQPRRETLPVLEAAGRVLASDVYALEALPSFRRSTVDGFAVQASSTFGASDSLPIYMNVVGESQMGAEPNFKVGKGQAAVIHTGGMLPEGANAVVMMEYTQEARAGEVEVQRAVSVGENVIEPGEDVKPGELLLEAGKELSPAVVGGLMSQGIAEVEVVKPPRIGILSSGDEVVDPLQVPLPGQVRDVNSYSLSALVQRFGGEPVRFGISSDREEDMRARARSAMDACDALVITAGSSASVRDLTARILAEMGEPGVLVHGIRIRPGKPTILAVCDGKPAIGLPGNPVSALVVGSLFIKPMIYHLTGRKTTVPVAYLQARLSTNTPSQAGKEEWFPVSLRQDERGWIAEPIFYKSNLIFALAKADGLIRVPLDANGLEAGQVVEVYFL</sequence>
<dbReference type="GO" id="GO:0005737">
    <property type="term" value="C:cytoplasm"/>
    <property type="evidence" value="ECO:0007669"/>
    <property type="project" value="TreeGrafter"/>
</dbReference>
<accession>A0A0P6YF83</accession>
<dbReference type="Pfam" id="PF00994">
    <property type="entry name" value="MoCF_biosynth"/>
    <property type="match status" value="1"/>
</dbReference>
<dbReference type="InterPro" id="IPR005111">
    <property type="entry name" value="MoeA_C_domain_IV"/>
</dbReference>
<dbReference type="GO" id="GO:0046872">
    <property type="term" value="F:metal ion binding"/>
    <property type="evidence" value="ECO:0007669"/>
    <property type="project" value="UniProtKB-UniRule"/>
</dbReference>
<dbReference type="InterPro" id="IPR036688">
    <property type="entry name" value="MoeA_C_domain_IV_sf"/>
</dbReference>
<feature type="domain" description="MoaB/Mog" evidence="8">
    <location>
        <begin position="188"/>
        <end position="327"/>
    </location>
</feature>
<dbReference type="EC" id="2.10.1.1" evidence="7"/>
<dbReference type="InterPro" id="IPR038987">
    <property type="entry name" value="MoeA-like"/>
</dbReference>
<dbReference type="SUPFAM" id="SSF53218">
    <property type="entry name" value="Molybdenum cofactor biosynthesis proteins"/>
    <property type="match status" value="1"/>
</dbReference>
<keyword evidence="4 7" id="KW-0500">Molybdenum</keyword>
<dbReference type="EMBL" id="LGCL01000003">
    <property type="protein sequence ID" value="KPL80825.1"/>
    <property type="molecule type" value="Genomic_DNA"/>
</dbReference>
<comment type="cofactor">
    <cofactor evidence="7">
        <name>Mg(2+)</name>
        <dbReference type="ChEBI" id="CHEBI:18420"/>
    </cofactor>
</comment>
<dbReference type="Gene3D" id="2.170.190.11">
    <property type="entry name" value="Molybdopterin biosynthesis moea protein, domain 3"/>
    <property type="match status" value="1"/>
</dbReference>
<proteinExistence type="inferred from homology"/>
<evidence type="ECO:0000256" key="4">
    <source>
        <dbReference type="ARBA" id="ARBA00022505"/>
    </source>
</evidence>
<keyword evidence="5 7" id="KW-0501">Molybdenum cofactor biosynthesis</keyword>
<dbReference type="OrthoDB" id="9804758at2"/>
<evidence type="ECO:0000256" key="6">
    <source>
        <dbReference type="ARBA" id="ARBA00047317"/>
    </source>
</evidence>
<dbReference type="Pfam" id="PF03454">
    <property type="entry name" value="MoeA_C"/>
    <property type="match status" value="1"/>
</dbReference>
<dbReference type="SUPFAM" id="SSF63867">
    <property type="entry name" value="MoeA C-terminal domain-like"/>
    <property type="match status" value="1"/>
</dbReference>
<dbReference type="GO" id="GO:0006777">
    <property type="term" value="P:Mo-molybdopterin cofactor biosynthetic process"/>
    <property type="evidence" value="ECO:0007669"/>
    <property type="project" value="UniProtKB-UniRule"/>
</dbReference>